<reference evidence="2 3" key="1">
    <citation type="submission" date="2019-04" db="EMBL/GenBank/DDBJ databases">
        <title>Chitiniphilus eburnea sp. nov., a novel chitinolytic bacterium isolated from aquaculture sludge.</title>
        <authorList>
            <person name="Sheng M."/>
        </authorList>
    </citation>
    <scope>NUCLEOTIDE SEQUENCE [LARGE SCALE GENOMIC DNA]</scope>
    <source>
        <strain evidence="2 3">HX-2-15</strain>
    </source>
</reference>
<dbReference type="AlphaFoldDB" id="A0A4U0PIP8"/>
<gene>
    <name evidence="2" type="ORF">FAZ21_16250</name>
</gene>
<dbReference type="PANTHER" id="PTHR33797">
    <property type="entry name" value="ORGANIC HYDROPEROXIDE RESISTANCE PROTEIN-LIKE"/>
    <property type="match status" value="1"/>
</dbReference>
<evidence type="ECO:0000256" key="1">
    <source>
        <dbReference type="ARBA" id="ARBA00007378"/>
    </source>
</evidence>
<dbReference type="Gene3D" id="3.30.300.20">
    <property type="match status" value="1"/>
</dbReference>
<evidence type="ECO:0000313" key="2">
    <source>
        <dbReference type="EMBL" id="TJZ67785.1"/>
    </source>
</evidence>
<dbReference type="NCBIfam" id="TIGR03561">
    <property type="entry name" value="organ_hyd_perox"/>
    <property type="match status" value="1"/>
</dbReference>
<dbReference type="Pfam" id="PF02566">
    <property type="entry name" value="OsmC"/>
    <property type="match status" value="1"/>
</dbReference>
<comment type="caution">
    <text evidence="2">The sequence shown here is derived from an EMBL/GenBank/DDBJ whole genome shotgun (WGS) entry which is preliminary data.</text>
</comment>
<keyword evidence="3" id="KW-1185">Reference proteome</keyword>
<dbReference type="InterPro" id="IPR019953">
    <property type="entry name" value="OHR"/>
</dbReference>
<comment type="similarity">
    <text evidence="1">Belongs to the OsmC/Ohr family.</text>
</comment>
<dbReference type="RefSeq" id="WP_136774496.1">
    <property type="nucleotide sequence ID" value="NZ_CP156074.1"/>
</dbReference>
<name>A0A4U0PIP8_9NEIS</name>
<dbReference type="InterPro" id="IPR003718">
    <property type="entry name" value="OsmC/Ohr_fam"/>
</dbReference>
<dbReference type="EMBL" id="SUMF01000026">
    <property type="protein sequence ID" value="TJZ67785.1"/>
    <property type="molecule type" value="Genomic_DNA"/>
</dbReference>
<accession>A0A4U0PIP8</accession>
<dbReference type="SUPFAM" id="SSF82784">
    <property type="entry name" value="OsmC-like"/>
    <property type="match status" value="1"/>
</dbReference>
<protein>
    <submittedName>
        <fullName evidence="2">Organic hydroperoxide resistance protein</fullName>
    </submittedName>
</protein>
<dbReference type="Proteomes" id="UP000310016">
    <property type="component" value="Unassembled WGS sequence"/>
</dbReference>
<evidence type="ECO:0000313" key="3">
    <source>
        <dbReference type="Proteomes" id="UP000310016"/>
    </source>
</evidence>
<sequence length="154" mass="15954">MSDILYTARATAHGGREGTVKSSDGVLDIKLAVPKELGGPGGAATNPEQLFAAGYAACFESAIRFVARQRHIQLDDVQVTAEVGIGKRDAGGFQLAVHLIAAFPNLDYAQANDVAQAAHHDICPYSHATRGNVDVTVSVTGTDGQPLPATNATG</sequence>
<dbReference type="OrthoDB" id="9797508at2"/>
<proteinExistence type="inferred from homology"/>
<dbReference type="InterPro" id="IPR036102">
    <property type="entry name" value="OsmC/Ohrsf"/>
</dbReference>
<dbReference type="InterPro" id="IPR015946">
    <property type="entry name" value="KH_dom-like_a/b"/>
</dbReference>
<organism evidence="2 3">
    <name type="scientific">Chitiniphilus eburneus</name>
    <dbReference type="NCBI Taxonomy" id="2571148"/>
    <lineage>
        <taxon>Bacteria</taxon>
        <taxon>Pseudomonadati</taxon>
        <taxon>Pseudomonadota</taxon>
        <taxon>Betaproteobacteria</taxon>
        <taxon>Neisseriales</taxon>
        <taxon>Chitinibacteraceae</taxon>
        <taxon>Chitiniphilus</taxon>
    </lineage>
</organism>
<dbReference type="GO" id="GO:0006979">
    <property type="term" value="P:response to oxidative stress"/>
    <property type="evidence" value="ECO:0007669"/>
    <property type="project" value="InterPro"/>
</dbReference>
<dbReference type="PANTHER" id="PTHR33797:SF2">
    <property type="entry name" value="ORGANIC HYDROPEROXIDE RESISTANCE PROTEIN-LIKE"/>
    <property type="match status" value="1"/>
</dbReference>
<dbReference type="Gene3D" id="2.20.25.10">
    <property type="match status" value="1"/>
</dbReference>